<name>A0A9D4U2B3_ADICA</name>
<evidence type="ECO:0000313" key="3">
    <source>
        <dbReference type="Proteomes" id="UP000886520"/>
    </source>
</evidence>
<keyword evidence="3" id="KW-1185">Reference proteome</keyword>
<dbReference type="AlphaFoldDB" id="A0A9D4U2B3"/>
<dbReference type="Proteomes" id="UP000886520">
    <property type="component" value="Chromosome 24"/>
</dbReference>
<organism evidence="2 3">
    <name type="scientific">Adiantum capillus-veneris</name>
    <name type="common">Maidenhair fern</name>
    <dbReference type="NCBI Taxonomy" id="13818"/>
    <lineage>
        <taxon>Eukaryota</taxon>
        <taxon>Viridiplantae</taxon>
        <taxon>Streptophyta</taxon>
        <taxon>Embryophyta</taxon>
        <taxon>Tracheophyta</taxon>
        <taxon>Polypodiopsida</taxon>
        <taxon>Polypodiidae</taxon>
        <taxon>Polypodiales</taxon>
        <taxon>Pteridineae</taxon>
        <taxon>Pteridaceae</taxon>
        <taxon>Vittarioideae</taxon>
        <taxon>Adiantum</taxon>
    </lineage>
</organism>
<reference evidence="2" key="1">
    <citation type="submission" date="2021-01" db="EMBL/GenBank/DDBJ databases">
        <title>Adiantum capillus-veneris genome.</title>
        <authorList>
            <person name="Fang Y."/>
            <person name="Liao Q."/>
        </authorList>
    </citation>
    <scope>NUCLEOTIDE SEQUENCE</scope>
    <source>
        <strain evidence="2">H3</strain>
        <tissue evidence="2">Leaf</tissue>
    </source>
</reference>
<proteinExistence type="predicted"/>
<evidence type="ECO:0000256" key="1">
    <source>
        <dbReference type="SAM" id="MobiDB-lite"/>
    </source>
</evidence>
<evidence type="ECO:0000313" key="2">
    <source>
        <dbReference type="EMBL" id="KAI5060321.1"/>
    </source>
</evidence>
<gene>
    <name evidence="2" type="ORF">GOP47_0024741</name>
</gene>
<protein>
    <submittedName>
        <fullName evidence="2">Uncharacterized protein</fullName>
    </submittedName>
</protein>
<sequence length="96" mass="10946">MVSLAGEAVGWVERFSRASEMVVHRRIVVLHHGAYGYVESFGGRVECNCSMLFMIHRVGYVLPLLRPRKRGREEASTSLYIDDESDMPSRVNPFDD</sequence>
<dbReference type="OrthoDB" id="1978190at2759"/>
<dbReference type="EMBL" id="JABFUD020000024">
    <property type="protein sequence ID" value="KAI5060321.1"/>
    <property type="molecule type" value="Genomic_DNA"/>
</dbReference>
<feature type="region of interest" description="Disordered" evidence="1">
    <location>
        <begin position="70"/>
        <end position="96"/>
    </location>
</feature>
<accession>A0A9D4U2B3</accession>
<comment type="caution">
    <text evidence="2">The sequence shown here is derived from an EMBL/GenBank/DDBJ whole genome shotgun (WGS) entry which is preliminary data.</text>
</comment>